<protein>
    <submittedName>
        <fullName evidence="1">Uncharacterized protein</fullName>
    </submittedName>
</protein>
<keyword evidence="2" id="KW-1185">Reference proteome</keyword>
<dbReference type="EMBL" id="SGXD01000001">
    <property type="protein sequence ID" value="RZS91833.1"/>
    <property type="molecule type" value="Genomic_DNA"/>
</dbReference>
<name>A0A4Q7NWW8_9ACTN</name>
<accession>A0A4Q7NWW8</accession>
<dbReference type="Proteomes" id="UP000293638">
    <property type="component" value="Unassembled WGS sequence"/>
</dbReference>
<dbReference type="AlphaFoldDB" id="A0A4Q7NWW8"/>
<comment type="caution">
    <text evidence="1">The sequence shown here is derived from an EMBL/GenBank/DDBJ whole genome shotgun (WGS) entry which is preliminary data.</text>
</comment>
<reference evidence="1 2" key="1">
    <citation type="submission" date="2019-02" db="EMBL/GenBank/DDBJ databases">
        <title>Genomic Encyclopedia of Type Strains, Phase IV (KMG-IV): sequencing the most valuable type-strain genomes for metagenomic binning, comparative biology and taxonomic classification.</title>
        <authorList>
            <person name="Goeker M."/>
        </authorList>
    </citation>
    <scope>NUCLEOTIDE SEQUENCE [LARGE SCALE GENOMIC DNA]</scope>
    <source>
        <strain evidence="1 2">DSM 45622</strain>
    </source>
</reference>
<sequence>MPGRGGGRKNEPVGDSALVGLVGEVVTRVRGGAEPGEVRLLFRGAYETFIAYADVPIARGEGALVASVRHNGAVDVLPWANDGVQTEE</sequence>
<evidence type="ECO:0000313" key="2">
    <source>
        <dbReference type="Proteomes" id="UP000293638"/>
    </source>
</evidence>
<gene>
    <name evidence="1" type="ORF">EV189_1085</name>
</gene>
<proteinExistence type="predicted"/>
<evidence type="ECO:0000313" key="1">
    <source>
        <dbReference type="EMBL" id="RZS91833.1"/>
    </source>
</evidence>
<organism evidence="1 2">
    <name type="scientific">Motilibacter rhizosphaerae</name>
    <dbReference type="NCBI Taxonomy" id="598652"/>
    <lineage>
        <taxon>Bacteria</taxon>
        <taxon>Bacillati</taxon>
        <taxon>Actinomycetota</taxon>
        <taxon>Actinomycetes</taxon>
        <taxon>Motilibacterales</taxon>
        <taxon>Motilibacteraceae</taxon>
        <taxon>Motilibacter</taxon>
    </lineage>
</organism>